<evidence type="ECO:0000313" key="2">
    <source>
        <dbReference type="Proteomes" id="UP000250321"/>
    </source>
</evidence>
<dbReference type="Pfam" id="PF05056">
    <property type="entry name" value="DUF674"/>
    <property type="match status" value="1"/>
</dbReference>
<name>A0A314YP91_PRUYE</name>
<dbReference type="InterPro" id="IPR007750">
    <property type="entry name" value="DUF674"/>
</dbReference>
<comment type="caution">
    <text evidence="1">The sequence shown here is derived from an EMBL/GenBank/DDBJ whole genome shotgun (WGS) entry which is preliminary data.</text>
</comment>
<gene>
    <name evidence="1" type="ORF">Pyn_06526</name>
</gene>
<organism evidence="1 2">
    <name type="scientific">Prunus yedoensis var. nudiflora</name>
    <dbReference type="NCBI Taxonomy" id="2094558"/>
    <lineage>
        <taxon>Eukaryota</taxon>
        <taxon>Viridiplantae</taxon>
        <taxon>Streptophyta</taxon>
        <taxon>Embryophyta</taxon>
        <taxon>Tracheophyta</taxon>
        <taxon>Spermatophyta</taxon>
        <taxon>Magnoliopsida</taxon>
        <taxon>eudicotyledons</taxon>
        <taxon>Gunneridae</taxon>
        <taxon>Pentapetalae</taxon>
        <taxon>rosids</taxon>
        <taxon>fabids</taxon>
        <taxon>Rosales</taxon>
        <taxon>Rosaceae</taxon>
        <taxon>Amygdaloideae</taxon>
        <taxon>Amygdaleae</taxon>
        <taxon>Prunus</taxon>
    </lineage>
</organism>
<dbReference type="AlphaFoldDB" id="A0A314YP91"/>
<dbReference type="PANTHER" id="PTHR33103">
    <property type="entry name" value="OS01G0153900 PROTEIN"/>
    <property type="match status" value="1"/>
</dbReference>
<protein>
    <submittedName>
        <fullName evidence="1">Uncharacterized protein</fullName>
    </submittedName>
</protein>
<evidence type="ECO:0000313" key="1">
    <source>
        <dbReference type="EMBL" id="PQQ06508.1"/>
    </source>
</evidence>
<dbReference type="Proteomes" id="UP000250321">
    <property type="component" value="Unassembled WGS sequence"/>
</dbReference>
<dbReference type="PANTHER" id="PTHR33103:SF27">
    <property type="entry name" value="OS04G0594700 PROTEIN"/>
    <property type="match status" value="1"/>
</dbReference>
<accession>A0A314YP91</accession>
<sequence length="193" mass="21530">MPLTETRLKDVESRMLGDATNEEEQKISIKLIVSKSRKQWRSLLIYSSMQDNSMKGCIGQLYKSVQDLDEQCLKSNNHKKMLVSPKLLSGFGYKNHPLGIEEASYRLAVDTTLIHSNKQAKSVEFVDPKSHYNKDDNALGFLKGPAMFMITDSLNVSPISTILGLSILCELNVLVTDIEVRVAQVGKKEAVGL</sequence>
<dbReference type="EMBL" id="PJQY01000954">
    <property type="protein sequence ID" value="PQQ06508.1"/>
    <property type="molecule type" value="Genomic_DNA"/>
</dbReference>
<keyword evidence="2" id="KW-1185">Reference proteome</keyword>
<dbReference type="OrthoDB" id="1277335at2759"/>
<proteinExistence type="predicted"/>
<reference evidence="1 2" key="1">
    <citation type="submission" date="2018-02" db="EMBL/GenBank/DDBJ databases">
        <title>Draft genome of wild Prunus yedoensis var. nudiflora.</title>
        <authorList>
            <person name="Baek S."/>
            <person name="Kim J.-H."/>
            <person name="Choi K."/>
            <person name="Kim G.-B."/>
            <person name="Cho A."/>
            <person name="Jang H."/>
            <person name="Shin C.-H."/>
            <person name="Yu H.-J."/>
            <person name="Mun J.-H."/>
        </authorList>
    </citation>
    <scope>NUCLEOTIDE SEQUENCE [LARGE SCALE GENOMIC DNA]</scope>
    <source>
        <strain evidence="2">cv. Jeju island</strain>
        <tissue evidence="1">Leaf</tissue>
    </source>
</reference>